<dbReference type="SMART" id="SM00495">
    <property type="entry name" value="ChtBD3"/>
    <property type="match status" value="1"/>
</dbReference>
<dbReference type="GO" id="GO:0030246">
    <property type="term" value="F:carbohydrate binding"/>
    <property type="evidence" value="ECO:0007669"/>
    <property type="project" value="InterPro"/>
</dbReference>
<protein>
    <recommendedName>
        <fullName evidence="6">Chitin-binding type-3 domain-containing protein</fullName>
    </recommendedName>
</protein>
<feature type="active site" description="Charge relay system" evidence="5">
    <location>
        <position position="368"/>
    </location>
</feature>
<dbReference type="SUPFAM" id="SSF52743">
    <property type="entry name" value="Subtilisin-like"/>
    <property type="match status" value="1"/>
</dbReference>
<dbReference type="PANTHER" id="PTHR43806:SF11">
    <property type="entry name" value="CEREVISIN-RELATED"/>
    <property type="match status" value="1"/>
</dbReference>
<keyword evidence="4 5" id="KW-0720">Serine protease</keyword>
<evidence type="ECO:0000259" key="6">
    <source>
        <dbReference type="SMART" id="SM00495"/>
    </source>
</evidence>
<dbReference type="InterPro" id="IPR023828">
    <property type="entry name" value="Peptidase_S8_Ser-AS"/>
</dbReference>
<comment type="caution">
    <text evidence="7">The sequence shown here is derived from an EMBL/GenBank/DDBJ whole genome shotgun (WGS) entry which is preliminary data.</text>
</comment>
<gene>
    <name evidence="7" type="ORF">N476_24690</name>
</gene>
<dbReference type="AlphaFoldDB" id="A0A167AW13"/>
<dbReference type="PROSITE" id="PS51892">
    <property type="entry name" value="SUBTILASE"/>
    <property type="match status" value="1"/>
</dbReference>
<reference evidence="7 8" key="1">
    <citation type="submission" date="2013-07" db="EMBL/GenBank/DDBJ databases">
        <title>Comparative Genomic and Metabolomic Analysis of Twelve Strains of Pseudoalteromonas luteoviolacea.</title>
        <authorList>
            <person name="Vynne N.G."/>
            <person name="Mansson M."/>
            <person name="Gram L."/>
        </authorList>
    </citation>
    <scope>NUCLEOTIDE SEQUENCE [LARGE SCALE GENOMIC DNA]</scope>
    <source>
        <strain evidence="7 8">H33</strain>
    </source>
</reference>
<feature type="active site" description="Charge relay system" evidence="5">
    <location>
        <position position="33"/>
    </location>
</feature>
<accession>A0A167AW13</accession>
<dbReference type="OrthoDB" id="9790784at2"/>
<dbReference type="InterPro" id="IPR050131">
    <property type="entry name" value="Peptidase_S8_subtilisin-like"/>
</dbReference>
<evidence type="ECO:0000256" key="3">
    <source>
        <dbReference type="ARBA" id="ARBA00022801"/>
    </source>
</evidence>
<dbReference type="InterPro" id="IPR000209">
    <property type="entry name" value="Peptidase_S8/S53_dom"/>
</dbReference>
<dbReference type="PANTHER" id="PTHR43806">
    <property type="entry name" value="PEPTIDASE S8"/>
    <property type="match status" value="1"/>
</dbReference>
<name>A0A167AW13_9GAMM</name>
<dbReference type="InterPro" id="IPR036573">
    <property type="entry name" value="CBM_sf_5/12"/>
</dbReference>
<feature type="active site" description="Charge relay system" evidence="5">
    <location>
        <position position="66"/>
    </location>
</feature>
<evidence type="ECO:0000256" key="5">
    <source>
        <dbReference type="PROSITE-ProRule" id="PRU01240"/>
    </source>
</evidence>
<dbReference type="Proteomes" id="UP000076503">
    <property type="component" value="Unassembled WGS sequence"/>
</dbReference>
<dbReference type="GO" id="GO:0005615">
    <property type="term" value="C:extracellular space"/>
    <property type="evidence" value="ECO:0007669"/>
    <property type="project" value="TreeGrafter"/>
</dbReference>
<evidence type="ECO:0000313" key="8">
    <source>
        <dbReference type="Proteomes" id="UP000076503"/>
    </source>
</evidence>
<dbReference type="CDD" id="cd12215">
    <property type="entry name" value="ChiC_BD"/>
    <property type="match status" value="1"/>
</dbReference>
<proteinExistence type="inferred from homology"/>
<organism evidence="7 8">
    <name type="scientific">Pseudoalteromonas luteoviolacea H33</name>
    <dbReference type="NCBI Taxonomy" id="1365251"/>
    <lineage>
        <taxon>Bacteria</taxon>
        <taxon>Pseudomonadati</taxon>
        <taxon>Pseudomonadota</taxon>
        <taxon>Gammaproteobacteria</taxon>
        <taxon>Alteromonadales</taxon>
        <taxon>Pseudoalteromonadaceae</taxon>
        <taxon>Pseudoalteromonas</taxon>
    </lineage>
</organism>
<dbReference type="GO" id="GO:0004553">
    <property type="term" value="F:hydrolase activity, hydrolyzing O-glycosyl compounds"/>
    <property type="evidence" value="ECO:0007669"/>
    <property type="project" value="InterPro"/>
</dbReference>
<dbReference type="Gene3D" id="2.10.10.20">
    <property type="entry name" value="Carbohydrate-binding module superfamily 5/12"/>
    <property type="match status" value="1"/>
</dbReference>
<sequence>MKYTEVTPYGVTLTKSDLVPEPENSVIEVCIIDSGIAGEHNEFSKTTLDGTHSSYAGFWYNDGVGHGTAVAGVISANKNEQGIVGVVQNGAVDLFIQKLSLSSDGANREIRRSDLIQSIEICASRGVNIINLSMADHLYSNALRGVIDRVTSKGILIIAAAGNNGSTRKPGIDSPRYPAAYRSVMSVGAVDQNKLQMGFSPVNPSLEITAPGGQILSAIDSNYKKINDFYYQTNDGVFKQANSSRITKVNIGKSPMPYEVRLTPECFQSLSSDTLSTNFVSGLSMPVEDVAKLDAATKACIESGGNALVTYFSIPEFPFTEDISFGYPYRTEFPTISVAGKLAKEMDREGKSYILTNQYEYKYHTGTSFSAPYVTGIAAKIWSHFPQCNSEQIRSVLTFTAEDLGEHGRDDEFGYGLINAKSAYDYIRDNGCDIPESVCPKAWYDNYAYNKGDLVTFEGQTYMANFWSKNTPPTTSSGQYDAWKLVGDCSK</sequence>
<dbReference type="GO" id="GO:0006508">
    <property type="term" value="P:proteolysis"/>
    <property type="evidence" value="ECO:0007669"/>
    <property type="project" value="UniProtKB-KW"/>
</dbReference>
<evidence type="ECO:0000256" key="4">
    <source>
        <dbReference type="ARBA" id="ARBA00022825"/>
    </source>
</evidence>
<dbReference type="PROSITE" id="PS00137">
    <property type="entry name" value="SUBTILASE_HIS"/>
    <property type="match status" value="1"/>
</dbReference>
<dbReference type="PATRIC" id="fig|1365251.3.peg.4613"/>
<feature type="domain" description="Chitin-binding type-3" evidence="6">
    <location>
        <begin position="440"/>
        <end position="486"/>
    </location>
</feature>
<dbReference type="Gene3D" id="3.40.50.200">
    <property type="entry name" value="Peptidase S8/S53 domain"/>
    <property type="match status" value="2"/>
</dbReference>
<dbReference type="PRINTS" id="PR00723">
    <property type="entry name" value="SUBTILISIN"/>
</dbReference>
<dbReference type="InterPro" id="IPR003610">
    <property type="entry name" value="CBM5/12"/>
</dbReference>
<dbReference type="InterPro" id="IPR022398">
    <property type="entry name" value="Peptidase_S8_His-AS"/>
</dbReference>
<evidence type="ECO:0000313" key="7">
    <source>
        <dbReference type="EMBL" id="KZN45870.1"/>
    </source>
</evidence>
<dbReference type="GO" id="GO:0005975">
    <property type="term" value="P:carbohydrate metabolic process"/>
    <property type="evidence" value="ECO:0007669"/>
    <property type="project" value="InterPro"/>
</dbReference>
<dbReference type="InterPro" id="IPR036852">
    <property type="entry name" value="Peptidase_S8/S53_dom_sf"/>
</dbReference>
<dbReference type="InterPro" id="IPR015500">
    <property type="entry name" value="Peptidase_S8_subtilisin-rel"/>
</dbReference>
<dbReference type="SUPFAM" id="SSF51055">
    <property type="entry name" value="Carbohydrate binding domain"/>
    <property type="match status" value="1"/>
</dbReference>
<dbReference type="GO" id="GO:0004252">
    <property type="term" value="F:serine-type endopeptidase activity"/>
    <property type="evidence" value="ECO:0007669"/>
    <property type="project" value="UniProtKB-UniRule"/>
</dbReference>
<dbReference type="RefSeq" id="WP_063363783.1">
    <property type="nucleotide sequence ID" value="NZ_AUXZ01000124.1"/>
</dbReference>
<evidence type="ECO:0000256" key="2">
    <source>
        <dbReference type="ARBA" id="ARBA00022670"/>
    </source>
</evidence>
<keyword evidence="2 5" id="KW-0645">Protease</keyword>
<dbReference type="EMBL" id="AUXZ01000124">
    <property type="protein sequence ID" value="KZN45870.1"/>
    <property type="molecule type" value="Genomic_DNA"/>
</dbReference>
<evidence type="ECO:0000256" key="1">
    <source>
        <dbReference type="ARBA" id="ARBA00011073"/>
    </source>
</evidence>
<comment type="similarity">
    <text evidence="1 5">Belongs to the peptidase S8 family.</text>
</comment>
<keyword evidence="3 5" id="KW-0378">Hydrolase</keyword>
<dbReference type="Pfam" id="PF00082">
    <property type="entry name" value="Peptidase_S8"/>
    <property type="match status" value="2"/>
</dbReference>
<dbReference type="PROSITE" id="PS00138">
    <property type="entry name" value="SUBTILASE_SER"/>
    <property type="match status" value="1"/>
</dbReference>